<evidence type="ECO:0000313" key="1">
    <source>
        <dbReference type="EMBL" id="KAL1494951.1"/>
    </source>
</evidence>
<accession>A0ABD1EJZ6</accession>
<protein>
    <submittedName>
        <fullName evidence="1">Uncharacterized protein</fullName>
    </submittedName>
</protein>
<reference evidence="1 2" key="1">
    <citation type="submission" date="2024-05" db="EMBL/GenBank/DDBJ databases">
        <title>Genetic variation in Jamaican populations of the coffee berry borer (Hypothenemus hampei).</title>
        <authorList>
            <person name="Errbii M."/>
            <person name="Myrie A."/>
        </authorList>
    </citation>
    <scope>NUCLEOTIDE SEQUENCE [LARGE SCALE GENOMIC DNA]</scope>
    <source>
        <strain evidence="1">JA-Hopewell-2020-01-JO</strain>
        <tissue evidence="1">Whole body</tissue>
    </source>
</reference>
<dbReference type="EMBL" id="JBDJPC010000007">
    <property type="protein sequence ID" value="KAL1494951.1"/>
    <property type="molecule type" value="Genomic_DNA"/>
</dbReference>
<evidence type="ECO:0000313" key="2">
    <source>
        <dbReference type="Proteomes" id="UP001566132"/>
    </source>
</evidence>
<proteinExistence type="predicted"/>
<organism evidence="1 2">
    <name type="scientific">Hypothenemus hampei</name>
    <name type="common">Coffee berry borer</name>
    <dbReference type="NCBI Taxonomy" id="57062"/>
    <lineage>
        <taxon>Eukaryota</taxon>
        <taxon>Metazoa</taxon>
        <taxon>Ecdysozoa</taxon>
        <taxon>Arthropoda</taxon>
        <taxon>Hexapoda</taxon>
        <taxon>Insecta</taxon>
        <taxon>Pterygota</taxon>
        <taxon>Neoptera</taxon>
        <taxon>Endopterygota</taxon>
        <taxon>Coleoptera</taxon>
        <taxon>Polyphaga</taxon>
        <taxon>Cucujiformia</taxon>
        <taxon>Curculionidae</taxon>
        <taxon>Scolytinae</taxon>
        <taxon>Hypothenemus</taxon>
    </lineage>
</organism>
<dbReference type="GO" id="GO:0071897">
    <property type="term" value="P:DNA biosynthetic process"/>
    <property type="evidence" value="ECO:0007669"/>
    <property type="project" value="UniProtKB-ARBA"/>
</dbReference>
<dbReference type="Proteomes" id="UP001566132">
    <property type="component" value="Unassembled WGS sequence"/>
</dbReference>
<dbReference type="InterPro" id="IPR043502">
    <property type="entry name" value="DNA/RNA_pol_sf"/>
</dbReference>
<keyword evidence="2" id="KW-1185">Reference proteome</keyword>
<name>A0ABD1EJZ6_HYPHA</name>
<dbReference type="SUPFAM" id="SSF56672">
    <property type="entry name" value="DNA/RNA polymerases"/>
    <property type="match status" value="1"/>
</dbReference>
<comment type="caution">
    <text evidence="1">The sequence shown here is derived from an EMBL/GenBank/DDBJ whole genome shotgun (WGS) entry which is preliminary data.</text>
</comment>
<gene>
    <name evidence="1" type="ORF">ABEB36_010452</name>
</gene>
<sequence>MMVETDIKLNLVKCGFQQEQLEHLDHETSSIGIRPDKRKIQEVENFPDPRQCIMCAVTVKFLTELVFYFTMTTSAEQPWRSFNLQTFVVVNVVKRFRVCVMTIARWWMILQEDDTEIKYNPSTNCKMQHVETLSRNLVDVCIVAMSKPDLILTV</sequence>
<dbReference type="AlphaFoldDB" id="A0ABD1EJZ6"/>